<name>A0A0B2VYJ6_TOXCA</name>
<dbReference type="InterPro" id="IPR037291">
    <property type="entry name" value="DUF4139"/>
</dbReference>
<proteinExistence type="predicted"/>
<feature type="coiled-coil region" evidence="1">
    <location>
        <begin position="163"/>
        <end position="190"/>
    </location>
</feature>
<dbReference type="InterPro" id="IPR025554">
    <property type="entry name" value="DUF4140"/>
</dbReference>
<dbReference type="InterPro" id="IPR011935">
    <property type="entry name" value="CHP02231"/>
</dbReference>
<evidence type="ECO:0000313" key="5">
    <source>
        <dbReference type="Proteomes" id="UP000031036"/>
    </source>
</evidence>
<feature type="coiled-coil region" evidence="1">
    <location>
        <begin position="84"/>
        <end position="118"/>
    </location>
</feature>
<evidence type="ECO:0000313" key="4">
    <source>
        <dbReference type="EMBL" id="KHN86728.1"/>
    </source>
</evidence>
<reference evidence="4 5" key="1">
    <citation type="submission" date="2014-11" db="EMBL/GenBank/DDBJ databases">
        <title>Genetic blueprint of the zoonotic pathogen Toxocara canis.</title>
        <authorList>
            <person name="Zhu X.-Q."/>
            <person name="Korhonen P.K."/>
            <person name="Cai H."/>
            <person name="Young N.D."/>
            <person name="Nejsum P."/>
            <person name="von Samson-Himmelstjerna G."/>
            <person name="Boag P.R."/>
            <person name="Tan P."/>
            <person name="Li Q."/>
            <person name="Min J."/>
            <person name="Yang Y."/>
            <person name="Wang X."/>
            <person name="Fang X."/>
            <person name="Hall R.S."/>
            <person name="Hofmann A."/>
            <person name="Sternberg P.W."/>
            <person name="Jex A.R."/>
            <person name="Gasser R.B."/>
        </authorList>
    </citation>
    <scope>NUCLEOTIDE SEQUENCE [LARGE SCALE GENOMIC DNA]</scope>
    <source>
        <strain evidence="4">PN_DK_2014</strain>
    </source>
</reference>
<dbReference type="AlphaFoldDB" id="A0A0B2VYJ6"/>
<organism evidence="4 5">
    <name type="scientific">Toxocara canis</name>
    <name type="common">Canine roundworm</name>
    <dbReference type="NCBI Taxonomy" id="6265"/>
    <lineage>
        <taxon>Eukaryota</taxon>
        <taxon>Metazoa</taxon>
        <taxon>Ecdysozoa</taxon>
        <taxon>Nematoda</taxon>
        <taxon>Chromadorea</taxon>
        <taxon>Rhabditida</taxon>
        <taxon>Spirurina</taxon>
        <taxon>Ascaridomorpha</taxon>
        <taxon>Ascaridoidea</taxon>
        <taxon>Toxocaridae</taxon>
        <taxon>Toxocara</taxon>
    </lineage>
</organism>
<comment type="caution">
    <text evidence="4">The sequence shown here is derived from an EMBL/GenBank/DDBJ whole genome shotgun (WGS) entry which is preliminary data.</text>
</comment>
<keyword evidence="5" id="KW-1185">Reference proteome</keyword>
<dbReference type="PANTHER" id="PTHR31005:SF8">
    <property type="entry name" value="DUF4139 DOMAIN-CONTAINING PROTEIN"/>
    <property type="match status" value="1"/>
</dbReference>
<evidence type="ECO:0000259" key="2">
    <source>
        <dbReference type="Pfam" id="PF13598"/>
    </source>
</evidence>
<gene>
    <name evidence="4" type="primary">F37C4.5</name>
    <name evidence="4" type="ORF">Tcan_04102</name>
</gene>
<keyword evidence="1" id="KW-0175">Coiled coil</keyword>
<evidence type="ECO:0000259" key="3">
    <source>
        <dbReference type="Pfam" id="PF13600"/>
    </source>
</evidence>
<dbReference type="Pfam" id="PF13598">
    <property type="entry name" value="DUF4139"/>
    <property type="match status" value="1"/>
</dbReference>
<dbReference type="OrthoDB" id="10068793at2759"/>
<feature type="domain" description="DUF4140" evidence="3">
    <location>
        <begin position="20"/>
        <end position="115"/>
    </location>
</feature>
<dbReference type="Pfam" id="PF13600">
    <property type="entry name" value="DUF4140"/>
    <property type="match status" value="1"/>
</dbReference>
<accession>A0A0B2VYJ6</accession>
<sequence>MSQPKKVHHFKAYDVTLTSVTVFNDRAEVKRTLNAQLAAGINENVSKHADVESLRVDGGGPAVIHDVQFQCKPALPEEGYSPRVKELEEERKKIQSQKESVEDRQKVLEQRVKALDEIVGGSMVRHPTDAQSPSFILDDESLQNLTKFFTFYEENSIDVRQRLRCVNEELRIIDEKLAKINNEIRIAQNSEQFAKHISVLLESAEGGDVELDVAYQVGNARWYPSYDIRIDSTPKNGSSMKLIYYGKIMQSTGEDWNDAPLFLSTAQPSLGGNIPEFGTQIVCLCKPLPAPQPIYQITQKSYIKRKECAVIGRSMGEGLSTAAPSMLFGAVSAAPVSVGDAVLSTVFVIARPATIPSDSSEHKVTITSMDMKPTMIHEVVPCKNTSVFLNASIINSSQFSFLPGQANVYLNNSFVAKSNIKAVSPNERFICSLGVDPAVKVEYKPAHKYTEQMWLLSKCSTTAHEQRIVVRNTKNEKVLLTIREHVPKSTDEKIKIKLFTPELDPTKEASSVDWQKKGELPTVGARLNSAHNLEWTITVEPNEETELILKWAVDYPNGETVTYREQF</sequence>
<dbReference type="STRING" id="6265.A0A0B2VYJ6"/>
<dbReference type="Proteomes" id="UP000031036">
    <property type="component" value="Unassembled WGS sequence"/>
</dbReference>
<protein>
    <submittedName>
        <fullName evidence="4">Protein F37C4.5</fullName>
    </submittedName>
</protein>
<dbReference type="EMBL" id="JPKZ01000523">
    <property type="protein sequence ID" value="KHN86728.1"/>
    <property type="molecule type" value="Genomic_DNA"/>
</dbReference>
<dbReference type="PANTHER" id="PTHR31005">
    <property type="entry name" value="DUF4139 DOMAIN-CONTAINING PROTEIN"/>
    <property type="match status" value="1"/>
</dbReference>
<dbReference type="NCBIfam" id="TIGR02231">
    <property type="entry name" value="mucoidy inhibitor MuiA family protein"/>
    <property type="match status" value="1"/>
</dbReference>
<evidence type="ECO:0000256" key="1">
    <source>
        <dbReference type="SAM" id="Coils"/>
    </source>
</evidence>
<feature type="domain" description="DUF4139" evidence="2">
    <location>
        <begin position="211"/>
        <end position="557"/>
    </location>
</feature>
<dbReference type="OMA" id="WEPTYEL"/>